<proteinExistence type="predicted"/>
<accession>A0AAV2DKF5</accession>
<organism evidence="3 4">
    <name type="scientific">Linum trigynum</name>
    <dbReference type="NCBI Taxonomy" id="586398"/>
    <lineage>
        <taxon>Eukaryota</taxon>
        <taxon>Viridiplantae</taxon>
        <taxon>Streptophyta</taxon>
        <taxon>Embryophyta</taxon>
        <taxon>Tracheophyta</taxon>
        <taxon>Spermatophyta</taxon>
        <taxon>Magnoliopsida</taxon>
        <taxon>eudicotyledons</taxon>
        <taxon>Gunneridae</taxon>
        <taxon>Pentapetalae</taxon>
        <taxon>rosids</taxon>
        <taxon>fabids</taxon>
        <taxon>Malpighiales</taxon>
        <taxon>Linaceae</taxon>
        <taxon>Linum</taxon>
    </lineage>
</organism>
<keyword evidence="1" id="KW-0732">Signal</keyword>
<feature type="chain" id="PRO_5043483385" description="Gnk2-homologous domain-containing protein" evidence="1">
    <location>
        <begin position="30"/>
        <end position="135"/>
    </location>
</feature>
<keyword evidence="4" id="KW-1185">Reference proteome</keyword>
<sequence>MDRRAASPALVLLVTAVIFIFLTRDVVVGGGGHDGSCTGGQISDDGTHAAYVAHVLSELATVTPTTPKLSDITVFPGNGVSGSVLGAAACFAPSDAGVCASCLSELQPLLFGSCGTWSVGYIEKVSVCAMGFRSG</sequence>
<name>A0AAV2DKF5_9ROSI</name>
<protein>
    <recommendedName>
        <fullName evidence="2">Gnk2-homologous domain-containing protein</fullName>
    </recommendedName>
</protein>
<dbReference type="Proteomes" id="UP001497516">
    <property type="component" value="Chromosome 3"/>
</dbReference>
<dbReference type="EMBL" id="OZ034816">
    <property type="protein sequence ID" value="CAL1374141.1"/>
    <property type="molecule type" value="Genomic_DNA"/>
</dbReference>
<evidence type="ECO:0000313" key="4">
    <source>
        <dbReference type="Proteomes" id="UP001497516"/>
    </source>
</evidence>
<gene>
    <name evidence="3" type="ORF">LTRI10_LOCUS16027</name>
</gene>
<evidence type="ECO:0000259" key="2">
    <source>
        <dbReference type="PROSITE" id="PS51473"/>
    </source>
</evidence>
<evidence type="ECO:0000313" key="3">
    <source>
        <dbReference type="EMBL" id="CAL1374141.1"/>
    </source>
</evidence>
<dbReference type="InterPro" id="IPR002902">
    <property type="entry name" value="GNK2"/>
</dbReference>
<dbReference type="PROSITE" id="PS51473">
    <property type="entry name" value="GNK2"/>
    <property type="match status" value="1"/>
</dbReference>
<dbReference type="AlphaFoldDB" id="A0AAV2DKF5"/>
<reference evidence="3 4" key="1">
    <citation type="submission" date="2024-04" db="EMBL/GenBank/DDBJ databases">
        <authorList>
            <person name="Fracassetti M."/>
        </authorList>
    </citation>
    <scope>NUCLEOTIDE SEQUENCE [LARGE SCALE GENOMIC DNA]</scope>
</reference>
<feature type="signal peptide" evidence="1">
    <location>
        <begin position="1"/>
        <end position="29"/>
    </location>
</feature>
<feature type="domain" description="Gnk2-homologous" evidence="2">
    <location>
        <begin position="30"/>
        <end position="135"/>
    </location>
</feature>
<evidence type="ECO:0000256" key="1">
    <source>
        <dbReference type="SAM" id="SignalP"/>
    </source>
</evidence>